<dbReference type="EMBL" id="JAUKUA010000003">
    <property type="protein sequence ID" value="KAK0721124.1"/>
    <property type="molecule type" value="Genomic_DNA"/>
</dbReference>
<gene>
    <name evidence="1" type="ORF">B0H67DRAFT_644285</name>
</gene>
<comment type="caution">
    <text evidence="1">The sequence shown here is derived from an EMBL/GenBank/DDBJ whole genome shotgun (WGS) entry which is preliminary data.</text>
</comment>
<reference evidence="1" key="1">
    <citation type="submission" date="2023-06" db="EMBL/GenBank/DDBJ databases">
        <title>Genome-scale phylogeny and comparative genomics of the fungal order Sordariales.</title>
        <authorList>
            <consortium name="Lawrence Berkeley National Laboratory"/>
            <person name="Hensen N."/>
            <person name="Bonometti L."/>
            <person name="Westerberg I."/>
            <person name="Brannstrom I.O."/>
            <person name="Guillou S."/>
            <person name="Cros-Aarteil S."/>
            <person name="Calhoun S."/>
            <person name="Haridas S."/>
            <person name="Kuo A."/>
            <person name="Mondo S."/>
            <person name="Pangilinan J."/>
            <person name="Riley R."/>
            <person name="Labutti K."/>
            <person name="Andreopoulos B."/>
            <person name="Lipzen A."/>
            <person name="Chen C."/>
            <person name="Yanf M."/>
            <person name="Daum C."/>
            <person name="Ng V."/>
            <person name="Clum A."/>
            <person name="Steindorff A."/>
            <person name="Ohm R."/>
            <person name="Martin F."/>
            <person name="Silar P."/>
            <person name="Natvig D."/>
            <person name="Lalanne C."/>
            <person name="Gautier V."/>
            <person name="Ament-Velasquez S.L."/>
            <person name="Kruys A."/>
            <person name="Hutchinson M.I."/>
            <person name="Powell A.J."/>
            <person name="Barry K."/>
            <person name="Miller A.N."/>
            <person name="Grigoriev I.V."/>
            <person name="Debuchy R."/>
            <person name="Gladieux P."/>
            <person name="Thoren M.H."/>
            <person name="Johannesson H."/>
        </authorList>
    </citation>
    <scope>NUCLEOTIDE SEQUENCE</scope>
    <source>
        <strain evidence="1">SMH4607-1</strain>
    </source>
</reference>
<dbReference type="InterPro" id="IPR011990">
    <property type="entry name" value="TPR-like_helical_dom_sf"/>
</dbReference>
<dbReference type="Pfam" id="PF13374">
    <property type="entry name" value="TPR_10"/>
    <property type="match status" value="1"/>
</dbReference>
<sequence length="122" mass="13795">MTIKKQLVTEDSMPFEFATEYEDLAYVRLSQGRTQDALNLIQDAIQAAGNDEAASCSVLLQFIFDWAVILLNSGQFREALTKAQETFDGREKVLGPHAIHTLNSMYWIANALYHLGRPRESE</sequence>
<dbReference type="Proteomes" id="UP001172102">
    <property type="component" value="Unassembled WGS sequence"/>
</dbReference>
<evidence type="ECO:0000313" key="2">
    <source>
        <dbReference type="Proteomes" id="UP001172102"/>
    </source>
</evidence>
<keyword evidence="2" id="KW-1185">Reference proteome</keyword>
<evidence type="ECO:0008006" key="3">
    <source>
        <dbReference type="Google" id="ProtNLM"/>
    </source>
</evidence>
<name>A0AA40ASE9_9PEZI</name>
<proteinExistence type="predicted"/>
<accession>A0AA40ASE9</accession>
<dbReference type="SUPFAM" id="SSF48452">
    <property type="entry name" value="TPR-like"/>
    <property type="match status" value="1"/>
</dbReference>
<dbReference type="AlphaFoldDB" id="A0AA40ASE9"/>
<protein>
    <recommendedName>
        <fullName evidence="3">Tetratricopeptide repeat protein</fullName>
    </recommendedName>
</protein>
<evidence type="ECO:0000313" key="1">
    <source>
        <dbReference type="EMBL" id="KAK0721124.1"/>
    </source>
</evidence>
<organism evidence="1 2">
    <name type="scientific">Lasiosphaeris hirsuta</name>
    <dbReference type="NCBI Taxonomy" id="260670"/>
    <lineage>
        <taxon>Eukaryota</taxon>
        <taxon>Fungi</taxon>
        <taxon>Dikarya</taxon>
        <taxon>Ascomycota</taxon>
        <taxon>Pezizomycotina</taxon>
        <taxon>Sordariomycetes</taxon>
        <taxon>Sordariomycetidae</taxon>
        <taxon>Sordariales</taxon>
        <taxon>Lasiosphaeriaceae</taxon>
        <taxon>Lasiosphaeris</taxon>
    </lineage>
</organism>
<dbReference type="Gene3D" id="1.25.40.10">
    <property type="entry name" value="Tetratricopeptide repeat domain"/>
    <property type="match status" value="1"/>
</dbReference>